<dbReference type="RefSeq" id="WP_226935511.1">
    <property type="nucleotide sequence ID" value="NZ_JACDXX010000009.1"/>
</dbReference>
<accession>A0ABS8CM98</accession>
<dbReference type="Proteomes" id="UP001198571">
    <property type="component" value="Unassembled WGS sequence"/>
</dbReference>
<name>A0ABS8CM98_9RHOB</name>
<organism evidence="1 2">
    <name type="scientific">Pseudogemmobacter faecipullorum</name>
    <dbReference type="NCBI Taxonomy" id="2755041"/>
    <lineage>
        <taxon>Bacteria</taxon>
        <taxon>Pseudomonadati</taxon>
        <taxon>Pseudomonadota</taxon>
        <taxon>Alphaproteobacteria</taxon>
        <taxon>Rhodobacterales</taxon>
        <taxon>Paracoccaceae</taxon>
        <taxon>Pseudogemmobacter</taxon>
    </lineage>
</organism>
<comment type="caution">
    <text evidence="1">The sequence shown here is derived from an EMBL/GenBank/DDBJ whole genome shotgun (WGS) entry which is preliminary data.</text>
</comment>
<evidence type="ECO:0000313" key="2">
    <source>
        <dbReference type="Proteomes" id="UP001198571"/>
    </source>
</evidence>
<protein>
    <recommendedName>
        <fullName evidence="3">DUF1835 domain-containing protein</fullName>
    </recommendedName>
</protein>
<evidence type="ECO:0000313" key="1">
    <source>
        <dbReference type="EMBL" id="MCB5410522.1"/>
    </source>
</evidence>
<dbReference type="EMBL" id="JACDXX010000009">
    <property type="protein sequence ID" value="MCB5410522.1"/>
    <property type="molecule type" value="Genomic_DNA"/>
</dbReference>
<sequence length="291" mass="32598">MHIVYHLGAHGTDEERLIRCLLKNRALLADQGIAVPAPTRYRRLLRDTAVQLRGAKASPESEQLILEQILEEDRPERLVLSWDSFLSFPQWALRKRLYEFAGERLLAFTRIFPSASAEFCLGLRNPATLLPVLFEKQKEPRDYAAFIGETDPESLLWSDVIARIRALNPDIPMTIWCDEDTPLIWPEVLQAVAGHAPGTPLSDTDELLSLIMSPEGFARMQARLASQPPASTAGARQVVSTFLAEFAVPEKLEMQFSLPGWDQARVSAMSQSYHEDLGRIAAMPGVTLLRP</sequence>
<reference evidence="1 2" key="1">
    <citation type="submission" date="2020-07" db="EMBL/GenBank/DDBJ databases">
        <title>Pseudogemmobacter sp. nov., isolated from poultry manure in Taiwan.</title>
        <authorList>
            <person name="Lin S.-Y."/>
            <person name="Tang Y.-S."/>
            <person name="Young C.-C."/>
        </authorList>
    </citation>
    <scope>NUCLEOTIDE SEQUENCE [LARGE SCALE GENOMIC DNA]</scope>
    <source>
        <strain evidence="1 2">CC-YST710</strain>
    </source>
</reference>
<proteinExistence type="predicted"/>
<keyword evidence="2" id="KW-1185">Reference proteome</keyword>
<evidence type="ECO:0008006" key="3">
    <source>
        <dbReference type="Google" id="ProtNLM"/>
    </source>
</evidence>
<gene>
    <name evidence="1" type="ORF">H0485_10975</name>
</gene>